<sequence>MRPALFLPLILLATPAAAEPALVAAAPANGASVAKVTRLSLTFSEPIAPASTVELVMTGMPGMKDHPPMPIRGFAAAVDRDGRSLTAPLPRALPAGSYDLRWRAVGADGKPNTGTIRFTAK</sequence>
<feature type="signal peptide" evidence="3">
    <location>
        <begin position="1"/>
        <end position="18"/>
    </location>
</feature>
<comment type="caution">
    <text evidence="5">The sequence shown here is derived from an EMBL/GenBank/DDBJ whole genome shotgun (WGS) entry which is preliminary data.</text>
</comment>
<reference evidence="5 6" key="1">
    <citation type="submission" date="2020-03" db="EMBL/GenBank/DDBJ databases">
        <authorList>
            <person name="Wang L."/>
            <person name="He N."/>
            <person name="Li Y."/>
            <person name="Fang Y."/>
            <person name="Zhang F."/>
        </authorList>
    </citation>
    <scope>NUCLEOTIDE SEQUENCE [LARGE SCALE GENOMIC DNA]</scope>
    <source>
        <strain evidence="5 6">36D10-4-7</strain>
    </source>
</reference>
<keyword evidence="6" id="KW-1185">Reference proteome</keyword>
<gene>
    <name evidence="5" type="ORF">HBH26_10895</name>
</gene>
<dbReference type="SUPFAM" id="SSF81296">
    <property type="entry name" value="E set domains"/>
    <property type="match status" value="1"/>
</dbReference>
<name>A0ABX1CM92_9SPHN</name>
<dbReference type="InterPro" id="IPR007348">
    <property type="entry name" value="CopC_dom"/>
</dbReference>
<accession>A0ABX1CM92</accession>
<evidence type="ECO:0000256" key="2">
    <source>
        <dbReference type="ARBA" id="ARBA00023008"/>
    </source>
</evidence>
<dbReference type="RefSeq" id="WP_168134645.1">
    <property type="nucleotide sequence ID" value="NZ_JAAVJH010000006.1"/>
</dbReference>
<organism evidence="5 6">
    <name type="scientific">Sphingomonas corticis</name>
    <dbReference type="NCBI Taxonomy" id="2722791"/>
    <lineage>
        <taxon>Bacteria</taxon>
        <taxon>Pseudomonadati</taxon>
        <taxon>Pseudomonadota</taxon>
        <taxon>Alphaproteobacteria</taxon>
        <taxon>Sphingomonadales</taxon>
        <taxon>Sphingomonadaceae</taxon>
        <taxon>Sphingomonas</taxon>
    </lineage>
</organism>
<dbReference type="Pfam" id="PF04234">
    <property type="entry name" value="CopC"/>
    <property type="match status" value="1"/>
</dbReference>
<keyword evidence="2" id="KW-0186">Copper</keyword>
<protein>
    <submittedName>
        <fullName evidence="5">Copper resistance protein CopC</fullName>
    </submittedName>
</protein>
<evidence type="ECO:0000313" key="5">
    <source>
        <dbReference type="EMBL" id="NJR79094.1"/>
    </source>
</evidence>
<dbReference type="Gene3D" id="2.60.40.1220">
    <property type="match status" value="1"/>
</dbReference>
<dbReference type="InterPro" id="IPR014755">
    <property type="entry name" value="Cu-Rt/internalin_Ig-like"/>
</dbReference>
<dbReference type="EMBL" id="JAAVJH010000006">
    <property type="protein sequence ID" value="NJR79094.1"/>
    <property type="molecule type" value="Genomic_DNA"/>
</dbReference>
<proteinExistence type="predicted"/>
<dbReference type="Proteomes" id="UP000732399">
    <property type="component" value="Unassembled WGS sequence"/>
</dbReference>
<keyword evidence="1 3" id="KW-0732">Signal</keyword>
<evidence type="ECO:0000256" key="1">
    <source>
        <dbReference type="ARBA" id="ARBA00022729"/>
    </source>
</evidence>
<dbReference type="InterPro" id="IPR014756">
    <property type="entry name" value="Ig_E-set"/>
</dbReference>
<evidence type="ECO:0000259" key="4">
    <source>
        <dbReference type="Pfam" id="PF04234"/>
    </source>
</evidence>
<feature type="chain" id="PRO_5045224706" evidence="3">
    <location>
        <begin position="19"/>
        <end position="121"/>
    </location>
</feature>
<evidence type="ECO:0000313" key="6">
    <source>
        <dbReference type="Proteomes" id="UP000732399"/>
    </source>
</evidence>
<evidence type="ECO:0000256" key="3">
    <source>
        <dbReference type="SAM" id="SignalP"/>
    </source>
</evidence>
<feature type="domain" description="CopC" evidence="4">
    <location>
        <begin position="21"/>
        <end position="119"/>
    </location>
</feature>